<comment type="caution">
    <text evidence="1">The sequence shown here is derived from an EMBL/GenBank/DDBJ whole genome shotgun (WGS) entry which is preliminary data.</text>
</comment>
<protein>
    <submittedName>
        <fullName evidence="1">Uncharacterized protein</fullName>
    </submittedName>
</protein>
<dbReference type="PROSITE" id="PS50005">
    <property type="entry name" value="TPR"/>
    <property type="match status" value="1"/>
</dbReference>
<dbReference type="EMBL" id="BARS01016952">
    <property type="protein sequence ID" value="GAF92575.1"/>
    <property type="molecule type" value="Genomic_DNA"/>
</dbReference>
<dbReference type="Gene3D" id="1.25.40.10">
    <property type="entry name" value="Tetratricopeptide repeat domain"/>
    <property type="match status" value="1"/>
</dbReference>
<dbReference type="SUPFAM" id="SSF48452">
    <property type="entry name" value="TPR-like"/>
    <property type="match status" value="1"/>
</dbReference>
<dbReference type="InterPro" id="IPR019734">
    <property type="entry name" value="TPR_rpt"/>
</dbReference>
<name>X0UVV2_9ZZZZ</name>
<dbReference type="Gene3D" id="3.40.50.10610">
    <property type="entry name" value="ABC-type transport auxiliary lipoprotein component"/>
    <property type="match status" value="1"/>
</dbReference>
<dbReference type="InterPro" id="IPR011990">
    <property type="entry name" value="TPR-like_helical_dom_sf"/>
</dbReference>
<reference evidence="1" key="1">
    <citation type="journal article" date="2014" name="Front. Microbiol.">
        <title>High frequency of phylogenetically diverse reductive dehalogenase-homologous genes in deep subseafloor sedimentary metagenomes.</title>
        <authorList>
            <person name="Kawai M."/>
            <person name="Futagami T."/>
            <person name="Toyoda A."/>
            <person name="Takaki Y."/>
            <person name="Nishi S."/>
            <person name="Hori S."/>
            <person name="Arai W."/>
            <person name="Tsubouchi T."/>
            <person name="Morono Y."/>
            <person name="Uchiyama I."/>
            <person name="Ito T."/>
            <person name="Fujiyama A."/>
            <person name="Inagaki F."/>
            <person name="Takami H."/>
        </authorList>
    </citation>
    <scope>NUCLEOTIDE SEQUENCE</scope>
    <source>
        <strain evidence="1">Expedition CK06-06</strain>
    </source>
</reference>
<organism evidence="1">
    <name type="scientific">marine sediment metagenome</name>
    <dbReference type="NCBI Taxonomy" id="412755"/>
    <lineage>
        <taxon>unclassified sequences</taxon>
        <taxon>metagenomes</taxon>
        <taxon>ecological metagenomes</taxon>
    </lineage>
</organism>
<gene>
    <name evidence="1" type="ORF">S01H1_27795</name>
</gene>
<sequence length="279" mass="30687">GLPDKPPLPLPDKPSIAVLPFVNMSDDPKQEYFSDGMTEEIITALSKIPKLFVIARHSTFTYKGKPVKVQQVGRELGVRYVLEGSVRKAGDKVRITAQLVDAKTGNHLWAERYDRELKDIFAIQDEITMRIIASLEVKLTEGGTFRIRAKGTDNLEAYLLCLQASEQKNRLNKDGNLLTQQLAEKAIALDPKYPEPYYLLASAAWLEVPLGLTRDPRKSIAKAMAFAKKALALDNSLAPAHGQLGMLYTLIGQHDKGIAEGEKAVSLEPNSAGACYVLG</sequence>
<feature type="non-terminal residue" evidence="1">
    <location>
        <position position="279"/>
    </location>
</feature>
<proteinExistence type="predicted"/>
<dbReference type="AlphaFoldDB" id="X0UVV2"/>
<evidence type="ECO:0000313" key="1">
    <source>
        <dbReference type="EMBL" id="GAF92575.1"/>
    </source>
</evidence>
<accession>X0UVV2</accession>
<feature type="non-terminal residue" evidence="1">
    <location>
        <position position="1"/>
    </location>
</feature>